<dbReference type="SMART" id="SM00014">
    <property type="entry name" value="acidPPc"/>
    <property type="match status" value="1"/>
</dbReference>
<dbReference type="InterPro" id="IPR000326">
    <property type="entry name" value="PAP2/HPO"/>
</dbReference>
<reference evidence="2 3" key="1">
    <citation type="submission" date="2019-05" db="EMBL/GenBank/DDBJ databases">
        <title>Ruegeria sp. nov., isolated from tidal flat.</title>
        <authorList>
            <person name="Kim W."/>
        </authorList>
    </citation>
    <scope>NUCLEOTIDE SEQUENCE [LARGE SCALE GENOMIC DNA]</scope>
    <source>
        <strain evidence="2 3">CAU 1488</strain>
    </source>
</reference>
<dbReference type="InterPro" id="IPR036938">
    <property type="entry name" value="PAP2/HPO_sf"/>
</dbReference>
<name>A0ABY2WTC4_9RHOB</name>
<dbReference type="Proteomes" id="UP001193035">
    <property type="component" value="Unassembled WGS sequence"/>
</dbReference>
<organism evidence="2 3">
    <name type="scientific">Ruegeria sediminis</name>
    <dbReference type="NCBI Taxonomy" id="2583820"/>
    <lineage>
        <taxon>Bacteria</taxon>
        <taxon>Pseudomonadati</taxon>
        <taxon>Pseudomonadota</taxon>
        <taxon>Alphaproteobacteria</taxon>
        <taxon>Rhodobacterales</taxon>
        <taxon>Roseobacteraceae</taxon>
        <taxon>Ruegeria</taxon>
    </lineage>
</organism>
<protein>
    <submittedName>
        <fullName evidence="2">Phosphatase PAP2 family protein</fullName>
    </submittedName>
</protein>
<proteinExistence type="predicted"/>
<dbReference type="Pfam" id="PF01569">
    <property type="entry name" value="PAP2"/>
    <property type="match status" value="1"/>
</dbReference>
<evidence type="ECO:0000313" key="3">
    <source>
        <dbReference type="Proteomes" id="UP001193035"/>
    </source>
</evidence>
<gene>
    <name evidence="2" type="ORF">FGK63_19575</name>
</gene>
<evidence type="ECO:0000259" key="1">
    <source>
        <dbReference type="SMART" id="SM00014"/>
    </source>
</evidence>
<keyword evidence="3" id="KW-1185">Reference proteome</keyword>
<comment type="caution">
    <text evidence="2">The sequence shown here is derived from an EMBL/GenBank/DDBJ whole genome shotgun (WGS) entry which is preliminary data.</text>
</comment>
<sequence length="359" mass="39669">MITNHDGIAGTWIPVAAGAVDANAEEDTAYLERLSPAVRASIYALELGTHIGFVFEPGADADDQGWGRVFHLETTLANPVPNAKYQGLIAMRRPTQDIFAEQLTLVANYADLRQDRMAEILAQLGTPTEFLRAIAYIEPSRTPYTIELLATAHWLANFVEMRLKYALGCKRPIEYSPQIQPMIWTPSHGTLPSGHATEAFTMARVLWLLLRANAVKPYSKGIWGEMLMRQAARIAINRTVAGVHFPVDSAAGAVLGLTLGRYFVDRCTHAAPSESWEFDGIAYPGDQDFDWRSYFHPNDPAGGTHPEQEQTAWATKDDIGDADANQMMSAPLNWLWGKAADEWKDLVTVVPAIAEDDES</sequence>
<dbReference type="EMBL" id="VCPD01000010">
    <property type="protein sequence ID" value="TMV03375.1"/>
    <property type="molecule type" value="Genomic_DNA"/>
</dbReference>
<dbReference type="SUPFAM" id="SSF48317">
    <property type="entry name" value="Acid phosphatase/Vanadium-dependent haloperoxidase"/>
    <property type="match status" value="1"/>
</dbReference>
<accession>A0ABY2WTC4</accession>
<dbReference type="Gene3D" id="1.20.144.10">
    <property type="entry name" value="Phosphatidic acid phosphatase type 2/haloperoxidase"/>
    <property type="match status" value="1"/>
</dbReference>
<feature type="domain" description="Phosphatidic acid phosphatase type 2/haloperoxidase" evidence="1">
    <location>
        <begin position="145"/>
        <end position="264"/>
    </location>
</feature>
<evidence type="ECO:0000313" key="2">
    <source>
        <dbReference type="EMBL" id="TMV03375.1"/>
    </source>
</evidence>